<dbReference type="AlphaFoldDB" id="B0SZ59"/>
<name>B0SZ59_CAUSK</name>
<organism evidence="1">
    <name type="scientific">Caulobacter sp. (strain K31)</name>
    <dbReference type="NCBI Taxonomy" id="366602"/>
    <lineage>
        <taxon>Bacteria</taxon>
        <taxon>Pseudomonadati</taxon>
        <taxon>Pseudomonadota</taxon>
        <taxon>Alphaproteobacteria</taxon>
        <taxon>Caulobacterales</taxon>
        <taxon>Caulobacteraceae</taxon>
        <taxon>Caulobacter</taxon>
    </lineage>
</organism>
<reference evidence="1" key="1">
    <citation type="submission" date="2008-01" db="EMBL/GenBank/DDBJ databases">
        <title>Complete sequence of chromosome of Caulobacter sp. K31.</title>
        <authorList>
            <consortium name="US DOE Joint Genome Institute"/>
            <person name="Copeland A."/>
            <person name="Lucas S."/>
            <person name="Lapidus A."/>
            <person name="Barry K."/>
            <person name="Glavina del Rio T."/>
            <person name="Dalin E."/>
            <person name="Tice H."/>
            <person name="Pitluck S."/>
            <person name="Bruce D."/>
            <person name="Goodwin L."/>
            <person name="Thompson L.S."/>
            <person name="Brettin T."/>
            <person name="Detter J.C."/>
            <person name="Han C."/>
            <person name="Schmutz J."/>
            <person name="Larimer F."/>
            <person name="Land M."/>
            <person name="Hauser L."/>
            <person name="Kyrpides N."/>
            <person name="Kim E."/>
            <person name="Stephens C."/>
            <person name="Richardson P."/>
        </authorList>
    </citation>
    <scope>NUCLEOTIDE SEQUENCE [LARGE SCALE GENOMIC DNA]</scope>
    <source>
        <strain evidence="1">K31</strain>
    </source>
</reference>
<accession>B0SZ59</accession>
<proteinExistence type="predicted"/>
<dbReference type="EMBL" id="CP000927">
    <property type="protein sequence ID" value="ABZ71970.1"/>
    <property type="molecule type" value="Genomic_DNA"/>
</dbReference>
<dbReference type="HOGENOM" id="CLU_1913312_0_0_5"/>
<protein>
    <submittedName>
        <fullName evidence="1">Uncharacterized protein</fullName>
    </submittedName>
</protein>
<dbReference type="AntiFam" id="ANF00010">
    <property type="entry name" value="tRNA translation"/>
</dbReference>
<gene>
    <name evidence="1" type="ordered locus">Caul_2843</name>
</gene>
<sequence length="132" mass="13713">MRAVSSAVERLVYTERVGGSIPSPPTNAPFGSRASALIGGPTGTSNINATDVIFDFSGAGGWAASNNDFIALVGFGAGSTITFAHYGNNADTTVNNHYQYYTVHDTTSGMDATIFVNSVNGVKLTAGDFAFY</sequence>
<dbReference type="KEGG" id="cak:Caul_2843"/>
<evidence type="ECO:0000313" key="1">
    <source>
        <dbReference type="EMBL" id="ABZ71970.1"/>
    </source>
</evidence>